<sequence length="193" mass="21257">MRVLRCEVQTGRFDMKRTGLALLGLVIVLAFLPAPFSVHAAGHECTRPVARVTALDPLSGEAWNWVLWDEEAVWISRTQETASDGSKMRREVVWTFDLGPFLRETFPSDEAPAADAKVWLVVRTEHSDGTSGKVIETHSSYTFVDAQGGAYRPGCTVRWSSGSLGENGNFYSTLGQAGEEQENDGPFRVLHIG</sequence>
<keyword evidence="2" id="KW-1185">Reference proteome</keyword>
<evidence type="ECO:0000313" key="2">
    <source>
        <dbReference type="Proteomes" id="UP000032483"/>
    </source>
</evidence>
<evidence type="ECO:0000313" key="1">
    <source>
        <dbReference type="EMBL" id="KJF39226.1"/>
    </source>
</evidence>
<protein>
    <submittedName>
        <fullName evidence="1">Uncharacterized protein</fullName>
    </submittedName>
</protein>
<dbReference type="AlphaFoldDB" id="A0A0D8IY87"/>
<comment type="caution">
    <text evidence="1">The sequence shown here is derived from an EMBL/GenBank/DDBJ whole genome shotgun (WGS) entry which is preliminary data.</text>
</comment>
<dbReference type="EMBL" id="JXXK01000021">
    <property type="protein sequence ID" value="KJF39226.1"/>
    <property type="molecule type" value="Genomic_DNA"/>
</dbReference>
<dbReference type="Proteomes" id="UP000032483">
    <property type="component" value="Unassembled WGS sequence"/>
</dbReference>
<proteinExistence type="predicted"/>
<organism evidence="1 2">
    <name type="scientific">Ruthenibacterium lactatiformans</name>
    <dbReference type="NCBI Taxonomy" id="1550024"/>
    <lineage>
        <taxon>Bacteria</taxon>
        <taxon>Bacillati</taxon>
        <taxon>Bacillota</taxon>
        <taxon>Clostridia</taxon>
        <taxon>Eubacteriales</taxon>
        <taxon>Oscillospiraceae</taxon>
        <taxon>Ruthenibacterium</taxon>
    </lineage>
</organism>
<accession>A0A0D8IY87</accession>
<reference evidence="1" key="1">
    <citation type="submission" date="2015-02" db="EMBL/GenBank/DDBJ databases">
        <title>A novel member of the family Ruminococcaceae isolated from human feces.</title>
        <authorList>
            <person name="Shkoporov A.N."/>
            <person name="Chaplin A.V."/>
            <person name="Motuzova O.V."/>
            <person name="Kafarskaia L.I."/>
            <person name="Khokhlova E.V."/>
            <person name="Efimov B.A."/>
        </authorList>
    </citation>
    <scope>NUCLEOTIDE SEQUENCE [LARGE SCALE GENOMIC DNA]</scope>
    <source>
        <strain evidence="1">585-1</strain>
    </source>
</reference>
<name>A0A0D8IY87_9FIRM</name>
<gene>
    <name evidence="1" type="ORF">TQ39_13550</name>
</gene>